<dbReference type="KEGG" id="bcv:Bcav_1852"/>
<name>C5C4Y0_BEUC1</name>
<proteinExistence type="predicted"/>
<sequence length="101" mass="11134">MYQRRARPGELCTCGNPAAIVTVTEGFGVWGDCREVHDELFGRCPFCEQDRGTHLHWRCDDYQLRRDVGVESSLVALLGGRARPRTSGGPALVGSVARQMA</sequence>
<dbReference type="EMBL" id="CP001618">
    <property type="protein sequence ID" value="ACQ80108.1"/>
    <property type="molecule type" value="Genomic_DNA"/>
</dbReference>
<dbReference type="Proteomes" id="UP000007962">
    <property type="component" value="Chromosome"/>
</dbReference>
<organism evidence="1 2">
    <name type="scientific">Beutenbergia cavernae (strain ATCC BAA-8 / DSM 12333 / CCUG 43141 / JCM 11478 / NBRC 16432 / NCIMB 13614 / HKI 0122)</name>
    <dbReference type="NCBI Taxonomy" id="471853"/>
    <lineage>
        <taxon>Bacteria</taxon>
        <taxon>Bacillati</taxon>
        <taxon>Actinomycetota</taxon>
        <taxon>Actinomycetes</taxon>
        <taxon>Micrococcales</taxon>
        <taxon>Beutenbergiaceae</taxon>
        <taxon>Beutenbergia</taxon>
    </lineage>
</organism>
<dbReference type="OrthoDB" id="5197487at2"/>
<reference evidence="1 2" key="1">
    <citation type="journal article" date="2009" name="Stand. Genomic Sci.">
        <title>Complete genome sequence of Beutenbergia cavernae type strain (HKI 0122).</title>
        <authorList>
            <person name="Land M."/>
            <person name="Pukall R."/>
            <person name="Abt B."/>
            <person name="Goker M."/>
            <person name="Rohde M."/>
            <person name="Glavina Del Rio T."/>
            <person name="Tice H."/>
            <person name="Copeland A."/>
            <person name="Cheng J.F."/>
            <person name="Lucas S."/>
            <person name="Chen F."/>
            <person name="Nolan M."/>
            <person name="Bruce D."/>
            <person name="Goodwin L."/>
            <person name="Pitluck S."/>
            <person name="Ivanova N."/>
            <person name="Mavromatis K."/>
            <person name="Ovchinnikova G."/>
            <person name="Pati A."/>
            <person name="Chen A."/>
            <person name="Palaniappan K."/>
            <person name="Hauser L."/>
            <person name="Chang Y.J."/>
            <person name="Jefferies C.C."/>
            <person name="Saunders E."/>
            <person name="Brettin T."/>
            <person name="Detter J.C."/>
            <person name="Han C."/>
            <person name="Chain P."/>
            <person name="Bristow J."/>
            <person name="Eisen J.A."/>
            <person name="Markowitz V."/>
            <person name="Hugenholtz P."/>
            <person name="Kyrpides N.C."/>
            <person name="Klenk H.P."/>
            <person name="Lapidus A."/>
        </authorList>
    </citation>
    <scope>NUCLEOTIDE SEQUENCE [LARGE SCALE GENOMIC DNA]</scope>
    <source>
        <strain evidence="2">ATCC BAA-8 / DSM 12333 / NBRC 16432</strain>
    </source>
</reference>
<gene>
    <name evidence="1" type="ordered locus">Bcav_1852</name>
</gene>
<dbReference type="AlphaFoldDB" id="C5C4Y0"/>
<dbReference type="RefSeq" id="WP_015882348.1">
    <property type="nucleotide sequence ID" value="NC_012669.1"/>
</dbReference>
<dbReference type="STRING" id="471853.Bcav_1852"/>
<dbReference type="HOGENOM" id="CLU_2285956_0_0_11"/>
<evidence type="ECO:0000313" key="2">
    <source>
        <dbReference type="Proteomes" id="UP000007962"/>
    </source>
</evidence>
<protein>
    <submittedName>
        <fullName evidence="1">Uncharacterized protein</fullName>
    </submittedName>
</protein>
<evidence type="ECO:0000313" key="1">
    <source>
        <dbReference type="EMBL" id="ACQ80108.1"/>
    </source>
</evidence>
<accession>C5C4Y0</accession>
<keyword evidence="2" id="KW-1185">Reference proteome</keyword>